<evidence type="ECO:0000313" key="4">
    <source>
        <dbReference type="Proteomes" id="UP001215280"/>
    </source>
</evidence>
<gene>
    <name evidence="3" type="ORF">DFH07DRAFT_1055530</name>
</gene>
<evidence type="ECO:0000313" key="3">
    <source>
        <dbReference type="EMBL" id="KAJ7782031.1"/>
    </source>
</evidence>
<feature type="transmembrane region" description="Helical" evidence="2">
    <location>
        <begin position="6"/>
        <end position="27"/>
    </location>
</feature>
<comment type="caution">
    <text evidence="3">The sequence shown here is derived from an EMBL/GenBank/DDBJ whole genome shotgun (WGS) entry which is preliminary data.</text>
</comment>
<dbReference type="Proteomes" id="UP001215280">
    <property type="component" value="Unassembled WGS sequence"/>
</dbReference>
<reference evidence="3" key="1">
    <citation type="submission" date="2023-03" db="EMBL/GenBank/DDBJ databases">
        <title>Massive genome expansion in bonnet fungi (Mycena s.s.) driven by repeated elements and novel gene families across ecological guilds.</title>
        <authorList>
            <consortium name="Lawrence Berkeley National Laboratory"/>
            <person name="Harder C.B."/>
            <person name="Miyauchi S."/>
            <person name="Viragh M."/>
            <person name="Kuo A."/>
            <person name="Thoen E."/>
            <person name="Andreopoulos B."/>
            <person name="Lu D."/>
            <person name="Skrede I."/>
            <person name="Drula E."/>
            <person name="Henrissat B."/>
            <person name="Morin E."/>
            <person name="Kohler A."/>
            <person name="Barry K."/>
            <person name="LaButti K."/>
            <person name="Morin E."/>
            <person name="Salamov A."/>
            <person name="Lipzen A."/>
            <person name="Mereny Z."/>
            <person name="Hegedus B."/>
            <person name="Baldrian P."/>
            <person name="Stursova M."/>
            <person name="Weitz H."/>
            <person name="Taylor A."/>
            <person name="Grigoriev I.V."/>
            <person name="Nagy L.G."/>
            <person name="Martin F."/>
            <person name="Kauserud H."/>
        </authorList>
    </citation>
    <scope>NUCLEOTIDE SEQUENCE</scope>
    <source>
        <strain evidence="3">CBHHK188m</strain>
    </source>
</reference>
<dbReference type="EMBL" id="JARJLG010000004">
    <property type="protein sequence ID" value="KAJ7782031.1"/>
    <property type="molecule type" value="Genomic_DNA"/>
</dbReference>
<evidence type="ECO:0000256" key="1">
    <source>
        <dbReference type="SAM" id="MobiDB-lite"/>
    </source>
</evidence>
<feature type="region of interest" description="Disordered" evidence="1">
    <location>
        <begin position="319"/>
        <end position="366"/>
    </location>
</feature>
<keyword evidence="2" id="KW-1133">Transmembrane helix</keyword>
<dbReference type="AlphaFoldDB" id="A0AAD7KB18"/>
<protein>
    <submittedName>
        <fullName evidence="3">Uncharacterized protein</fullName>
    </submittedName>
</protein>
<keyword evidence="2" id="KW-0812">Transmembrane</keyword>
<name>A0AAD7KB18_9AGAR</name>
<feature type="compositionally biased region" description="Pro residues" evidence="1">
    <location>
        <begin position="325"/>
        <end position="335"/>
    </location>
</feature>
<keyword evidence="4" id="KW-1185">Reference proteome</keyword>
<accession>A0AAD7KB18</accession>
<sequence>MPEHDIATALGFPTLFLFLVPLVLSGIHNALRRNHIIYVSIDEDGIGGPPPANLAVAVELAGRAVRSLQVTKSLQHLVDAILITMHENLHPTDTLPQRIIEWGSWLARTEVKIILTPYLNTSKWGWVEKEKNSQDYSLRVLLDLAELTDPSFFTSPSFYRVGVEHFQMCFVVTVLHELTHLLTKFAFPYTITPKVPGSILQFGEAGAGFEYKMFGGQVGCEWDAGHTGDFTHLRGLFIHTLETRQDYMLEIEDIKKFIDTIINPTRYTTVSFDLTNKTPSSTEANRIRTIGEWERTRRIGNERKPLVDLFPEAANTKAEELYSSPYPPLPPSPPPGRERPPQHPSRSLSTPPRHLRRSPHPFHTFLPSHPALGDISTVAPFVDGHVFPSSRALDPHISLDNVRKAAAASLPRKNTCKSAKTRASPFTCTRIFEGLFRAHVPETRESYGAGLLHSSIFCEPEGIGESARMPTDRFFLAASVADSFGTRNWFNGLHLWHGFNDVVWHGGELAHGAHTAAWPVTTEVTVVSVNCSSAARASSRLWDTYRSTRISLSVSNGHRTLGGECFLTGLDADLCPVVAFDNHERINHHPPLDTPLFAYCSASGWMHLAKDVFLHVSSVVFKIAQLNLVFGQRYRIGGSLDSPPRLEHILPTRAWDARIAKFASTDGHRDPVDSSSLSVN</sequence>
<proteinExistence type="predicted"/>
<keyword evidence="2" id="KW-0472">Membrane</keyword>
<evidence type="ECO:0000256" key="2">
    <source>
        <dbReference type="SAM" id="Phobius"/>
    </source>
</evidence>
<organism evidence="3 4">
    <name type="scientific">Mycena maculata</name>
    <dbReference type="NCBI Taxonomy" id="230809"/>
    <lineage>
        <taxon>Eukaryota</taxon>
        <taxon>Fungi</taxon>
        <taxon>Dikarya</taxon>
        <taxon>Basidiomycota</taxon>
        <taxon>Agaricomycotina</taxon>
        <taxon>Agaricomycetes</taxon>
        <taxon>Agaricomycetidae</taxon>
        <taxon>Agaricales</taxon>
        <taxon>Marasmiineae</taxon>
        <taxon>Mycenaceae</taxon>
        <taxon>Mycena</taxon>
    </lineage>
</organism>